<dbReference type="InterPro" id="IPR000073">
    <property type="entry name" value="AB_hydrolase_1"/>
</dbReference>
<evidence type="ECO:0000313" key="3">
    <source>
        <dbReference type="EMBL" id="CAG7611951.1"/>
    </source>
</evidence>
<dbReference type="GO" id="GO:0016020">
    <property type="term" value="C:membrane"/>
    <property type="evidence" value="ECO:0007669"/>
    <property type="project" value="TreeGrafter"/>
</dbReference>
<comment type="caution">
    <text evidence="3">The sequence shown here is derived from an EMBL/GenBank/DDBJ whole genome shotgun (WGS) entry which is preliminary data.</text>
</comment>
<keyword evidence="1 3" id="KW-0378">Hydrolase</keyword>
<dbReference type="GO" id="GO:0018765">
    <property type="term" value="F:2-hydroxy-6-oxohepta-2,4-dienoate hydrolase activity"/>
    <property type="evidence" value="ECO:0007669"/>
    <property type="project" value="UniProtKB-EC"/>
</dbReference>
<accession>A0A916JX89</accession>
<proteinExistence type="predicted"/>
<name>A0A916JX89_9MICO</name>
<sequence length="277" mass="30050">MSDAPASTKPTWTYWAEPSTIEADGLTTAYRRDGAGEPILFLHGTGFTRQWLPIHRKLAGNADVIAPDLPGFGATELPGEFEDFSDYVLHLDAFLDALGIHRAHLVGHGLGARIAAHLAAVYPSRFASLTLIAPTGLRVEGVRLVDAFRLSPEATRVAQFNGRESDHADTFELEGFPGDTLAHYAESTAHALLTWTNRFDRKLERRTRRIVAPTLVIAPEEDRYAGQGTATRYAELIPGARVETIAGPAGEPSSHAVHIEQPDAVAALISDHVSSHH</sequence>
<evidence type="ECO:0000256" key="1">
    <source>
        <dbReference type="ARBA" id="ARBA00022801"/>
    </source>
</evidence>
<gene>
    <name evidence="3" type="primary">todF</name>
    <name evidence="3" type="ORF">LEUCIP111803_01506</name>
</gene>
<dbReference type="RefSeq" id="WP_218115110.1">
    <property type="nucleotide sequence ID" value="NZ_CAJVAP010000015.1"/>
</dbReference>
<protein>
    <submittedName>
        <fullName evidence="3">2-hydroxy-6-oxo-2,4-heptadienoate hydrolase</fullName>
        <ecNumber evidence="3">3.7.1.25</ecNumber>
    </submittedName>
</protein>
<dbReference type="PANTHER" id="PTHR43798">
    <property type="entry name" value="MONOACYLGLYCEROL LIPASE"/>
    <property type="match status" value="1"/>
</dbReference>
<evidence type="ECO:0000313" key="4">
    <source>
        <dbReference type="Proteomes" id="UP000693892"/>
    </source>
</evidence>
<reference evidence="3" key="1">
    <citation type="submission" date="2021-06" db="EMBL/GenBank/DDBJ databases">
        <authorList>
            <person name="Criscuolo A."/>
        </authorList>
    </citation>
    <scope>NUCLEOTIDE SEQUENCE</scope>
    <source>
        <strain evidence="3">CIP111803</strain>
    </source>
</reference>
<keyword evidence="4" id="KW-1185">Reference proteome</keyword>
<dbReference type="EC" id="3.7.1.25" evidence="3"/>
<dbReference type="Pfam" id="PF12697">
    <property type="entry name" value="Abhydrolase_6"/>
    <property type="match status" value="1"/>
</dbReference>
<dbReference type="AlphaFoldDB" id="A0A916JX89"/>
<feature type="domain" description="AB hydrolase-1" evidence="2">
    <location>
        <begin position="39"/>
        <end position="267"/>
    </location>
</feature>
<dbReference type="PANTHER" id="PTHR43798:SF31">
    <property type="entry name" value="AB HYDROLASE SUPERFAMILY PROTEIN YCLE"/>
    <property type="match status" value="1"/>
</dbReference>
<dbReference type="InterPro" id="IPR050266">
    <property type="entry name" value="AB_hydrolase_sf"/>
</dbReference>
<dbReference type="Proteomes" id="UP000693892">
    <property type="component" value="Unassembled WGS sequence"/>
</dbReference>
<organism evidence="3 4">
    <name type="scientific">Leucobacter soli</name>
    <dbReference type="NCBI Taxonomy" id="2812850"/>
    <lineage>
        <taxon>Bacteria</taxon>
        <taxon>Bacillati</taxon>
        <taxon>Actinomycetota</taxon>
        <taxon>Actinomycetes</taxon>
        <taxon>Micrococcales</taxon>
        <taxon>Microbacteriaceae</taxon>
        <taxon>Leucobacter</taxon>
    </lineage>
</organism>
<evidence type="ECO:0000259" key="2">
    <source>
        <dbReference type="Pfam" id="PF12697"/>
    </source>
</evidence>
<dbReference type="EMBL" id="CAJVAP010000015">
    <property type="protein sequence ID" value="CAG7611951.1"/>
    <property type="molecule type" value="Genomic_DNA"/>
</dbReference>